<dbReference type="EMBL" id="AP024169">
    <property type="protein sequence ID" value="BCN28884.1"/>
    <property type="molecule type" value="Genomic_DNA"/>
</dbReference>
<dbReference type="InterPro" id="IPR036388">
    <property type="entry name" value="WH-like_DNA-bd_sf"/>
</dbReference>
<evidence type="ECO:0000259" key="6">
    <source>
        <dbReference type="Pfam" id="PF08281"/>
    </source>
</evidence>
<dbReference type="InterPro" id="IPR013249">
    <property type="entry name" value="RNA_pol_sigma70_r4_t2"/>
</dbReference>
<dbReference type="GO" id="GO:0016987">
    <property type="term" value="F:sigma factor activity"/>
    <property type="evidence" value="ECO:0007669"/>
    <property type="project" value="UniProtKB-KW"/>
</dbReference>
<dbReference type="Gene3D" id="1.10.1740.10">
    <property type="match status" value="1"/>
</dbReference>
<keyword evidence="2" id="KW-0805">Transcription regulation</keyword>
<protein>
    <submittedName>
        <fullName evidence="7">RNA polymerase sigma factor SigV</fullName>
    </submittedName>
</protein>
<dbReference type="GO" id="GO:0006352">
    <property type="term" value="P:DNA-templated transcription initiation"/>
    <property type="evidence" value="ECO:0007669"/>
    <property type="project" value="InterPro"/>
</dbReference>
<dbReference type="InterPro" id="IPR014284">
    <property type="entry name" value="RNA_pol_sigma-70_dom"/>
</dbReference>
<dbReference type="KEGG" id="ahb:bsdtb5_01790"/>
<dbReference type="Proteomes" id="UP000595897">
    <property type="component" value="Chromosome"/>
</dbReference>
<keyword evidence="4" id="KW-0804">Transcription</keyword>
<evidence type="ECO:0000313" key="7">
    <source>
        <dbReference type="EMBL" id="BCN28884.1"/>
    </source>
</evidence>
<dbReference type="PANTHER" id="PTHR43133:SF60">
    <property type="entry name" value="RNA POLYMERASE SIGMA FACTOR SIGV"/>
    <property type="match status" value="1"/>
</dbReference>
<proteinExistence type="inferred from homology"/>
<dbReference type="GO" id="GO:0003677">
    <property type="term" value="F:DNA binding"/>
    <property type="evidence" value="ECO:0007669"/>
    <property type="project" value="InterPro"/>
</dbReference>
<name>A0A7R7EHK3_9FIRM</name>
<feature type="domain" description="RNA polymerase sigma-70 region 2" evidence="5">
    <location>
        <begin position="16"/>
        <end position="82"/>
    </location>
</feature>
<evidence type="ECO:0000256" key="4">
    <source>
        <dbReference type="ARBA" id="ARBA00023163"/>
    </source>
</evidence>
<dbReference type="Pfam" id="PF04542">
    <property type="entry name" value="Sigma70_r2"/>
    <property type="match status" value="1"/>
</dbReference>
<evidence type="ECO:0000256" key="3">
    <source>
        <dbReference type="ARBA" id="ARBA00023082"/>
    </source>
</evidence>
<organism evidence="7 8">
    <name type="scientific">Anaeromicropila herbilytica</name>
    <dbReference type="NCBI Taxonomy" id="2785025"/>
    <lineage>
        <taxon>Bacteria</taxon>
        <taxon>Bacillati</taxon>
        <taxon>Bacillota</taxon>
        <taxon>Clostridia</taxon>
        <taxon>Lachnospirales</taxon>
        <taxon>Lachnospiraceae</taxon>
        <taxon>Anaeromicropila</taxon>
    </lineage>
</organism>
<keyword evidence="8" id="KW-1185">Reference proteome</keyword>
<dbReference type="InterPro" id="IPR013325">
    <property type="entry name" value="RNA_pol_sigma_r2"/>
</dbReference>
<dbReference type="InterPro" id="IPR013324">
    <property type="entry name" value="RNA_pol_sigma_r3/r4-like"/>
</dbReference>
<dbReference type="SUPFAM" id="SSF88659">
    <property type="entry name" value="Sigma3 and sigma4 domains of RNA polymerase sigma factors"/>
    <property type="match status" value="1"/>
</dbReference>
<dbReference type="InterPro" id="IPR039425">
    <property type="entry name" value="RNA_pol_sigma-70-like"/>
</dbReference>
<dbReference type="SUPFAM" id="SSF88946">
    <property type="entry name" value="Sigma2 domain of RNA polymerase sigma factors"/>
    <property type="match status" value="1"/>
</dbReference>
<comment type="similarity">
    <text evidence="1">Belongs to the sigma-70 factor family. ECF subfamily.</text>
</comment>
<gene>
    <name evidence="7" type="primary">sigV</name>
    <name evidence="7" type="ORF">bsdtb5_01790</name>
</gene>
<evidence type="ECO:0000256" key="1">
    <source>
        <dbReference type="ARBA" id="ARBA00010641"/>
    </source>
</evidence>
<evidence type="ECO:0000313" key="8">
    <source>
        <dbReference type="Proteomes" id="UP000595897"/>
    </source>
</evidence>
<feature type="domain" description="RNA polymerase sigma factor 70 region 4 type 2" evidence="6">
    <location>
        <begin position="106"/>
        <end position="154"/>
    </location>
</feature>
<dbReference type="Pfam" id="PF08281">
    <property type="entry name" value="Sigma70_r4_2"/>
    <property type="match status" value="1"/>
</dbReference>
<dbReference type="InterPro" id="IPR007627">
    <property type="entry name" value="RNA_pol_sigma70_r2"/>
</dbReference>
<dbReference type="PANTHER" id="PTHR43133">
    <property type="entry name" value="RNA POLYMERASE ECF-TYPE SIGMA FACTO"/>
    <property type="match status" value="1"/>
</dbReference>
<reference evidence="7 8" key="1">
    <citation type="submission" date="2020-11" db="EMBL/GenBank/DDBJ databases">
        <title>Draft genome sequencing of a Lachnospiraceae strain isolated from anoxic soil subjected to BSD treatment.</title>
        <authorList>
            <person name="Uek A."/>
            <person name="Tonouchi A."/>
        </authorList>
    </citation>
    <scope>NUCLEOTIDE SEQUENCE [LARGE SCALE GENOMIC DNA]</scope>
    <source>
        <strain evidence="7 8">TB5</strain>
    </source>
</reference>
<dbReference type="NCBIfam" id="TIGR02937">
    <property type="entry name" value="sigma70-ECF"/>
    <property type="match status" value="1"/>
</dbReference>
<evidence type="ECO:0000256" key="2">
    <source>
        <dbReference type="ARBA" id="ARBA00023015"/>
    </source>
</evidence>
<dbReference type="Gene3D" id="1.10.10.10">
    <property type="entry name" value="Winged helix-like DNA-binding domain superfamily/Winged helix DNA-binding domain"/>
    <property type="match status" value="1"/>
</dbReference>
<dbReference type="CDD" id="cd06171">
    <property type="entry name" value="Sigma70_r4"/>
    <property type="match status" value="1"/>
</dbReference>
<dbReference type="AlphaFoldDB" id="A0A7R7EHK3"/>
<evidence type="ECO:0000259" key="5">
    <source>
        <dbReference type="Pfam" id="PF04542"/>
    </source>
</evidence>
<sequence length="166" mass="19512">MLRKKDEQSEVVKEYIEKHQEDLYRLAYSYTKNSEDALDVVQESVYKAIVNADKLKNIQFIKTWMYRIVVNESLNYIKKQKKYVSDDAVLESIPYEDKDIADSIPVYNAVQQLEPKLRTVIILRFYEDMKLEDIATVTKSNLSTVKTRLYKSLKVLKDMLGTEIRG</sequence>
<dbReference type="RefSeq" id="WP_271714189.1">
    <property type="nucleotide sequence ID" value="NZ_AP024169.1"/>
</dbReference>
<accession>A0A7R7EHK3</accession>
<keyword evidence="3" id="KW-0731">Sigma factor</keyword>